<protein>
    <submittedName>
        <fullName evidence="3">Glycosyl transferase family 1</fullName>
    </submittedName>
</protein>
<sequence>MITFFIPHLYVGGAERVTVSLIKGLVARGEPVDLVLINRGTGAFEKEIPKECRIIDLDARRALTALPSLVRYLKDERPEVLITAGTHVSIAALIARLLSRSKIPVIVTEHTIFSLAFPFAERRFTSKLLPFLMRRLYPTATYIVGVSQGVVEDLRKILGMGPEKFRVIYNAIVDEALLRKAEEPFAHPFFREGEPPVILAVGRLHVSKDYPTLLRAFALIRRKVHARLLILGDGEKRKELEELARTLSISEDLSMPGFVDNPYPYIAHAAVLVLSSRWEALSTVLVEALALGTPIVSTDCPTGPREILKQEEFGLLVPPQDPESLARAILSVLQDNNLRRILRDKGRRRAQDFSVDKAVEEYMRLIAQCKSAIAYGE</sequence>
<dbReference type="AlphaFoldDB" id="H5SH26"/>
<accession>H5SH26</accession>
<reference evidence="3" key="2">
    <citation type="journal article" date="2012" name="PLoS ONE">
        <title>A Deeply Branching Thermophilic Bacterium with an Ancient Acetyl-CoA Pathway Dominates a Subsurface Ecosystem.</title>
        <authorList>
            <person name="Takami H."/>
            <person name="Noguchi H."/>
            <person name="Takaki Y."/>
            <person name="Uchiyama I."/>
            <person name="Toyoda A."/>
            <person name="Nishi S."/>
            <person name="Chee G.-J."/>
            <person name="Arai W."/>
            <person name="Nunoura T."/>
            <person name="Itoh T."/>
            <person name="Hattori M."/>
            <person name="Takai K."/>
        </authorList>
    </citation>
    <scope>NUCLEOTIDE SEQUENCE</scope>
</reference>
<dbReference type="PANTHER" id="PTHR12526">
    <property type="entry name" value="GLYCOSYLTRANSFERASE"/>
    <property type="match status" value="1"/>
</dbReference>
<proteinExistence type="predicted"/>
<dbReference type="PANTHER" id="PTHR12526:SF630">
    <property type="entry name" value="GLYCOSYLTRANSFERASE"/>
    <property type="match status" value="1"/>
</dbReference>
<evidence type="ECO:0000259" key="1">
    <source>
        <dbReference type="Pfam" id="PF00534"/>
    </source>
</evidence>
<organism evidence="3">
    <name type="scientific">uncultured Acetothermia bacterium</name>
    <dbReference type="NCBI Taxonomy" id="236499"/>
    <lineage>
        <taxon>Bacteria</taxon>
        <taxon>Candidatus Bipolaricaulota</taxon>
        <taxon>environmental samples</taxon>
    </lineage>
</organism>
<dbReference type="EMBL" id="AP011718">
    <property type="protein sequence ID" value="BAL55462.1"/>
    <property type="molecule type" value="Genomic_DNA"/>
</dbReference>
<dbReference type="Gene3D" id="3.40.50.2000">
    <property type="entry name" value="Glycogen Phosphorylase B"/>
    <property type="match status" value="2"/>
</dbReference>
<dbReference type="SUPFAM" id="SSF53756">
    <property type="entry name" value="UDP-Glycosyltransferase/glycogen phosphorylase"/>
    <property type="match status" value="1"/>
</dbReference>
<dbReference type="CDD" id="cd03811">
    <property type="entry name" value="GT4_GT28_WabH-like"/>
    <property type="match status" value="1"/>
</dbReference>
<reference evidence="3" key="1">
    <citation type="journal article" date="2005" name="Environ. Microbiol.">
        <title>Genetic and functional properties of uncultivated thermophilic crenarchaeotes from a subsurface gold mine as revealed by analysis of genome fragments.</title>
        <authorList>
            <person name="Nunoura T."/>
            <person name="Hirayama H."/>
            <person name="Takami H."/>
            <person name="Oida H."/>
            <person name="Nishi S."/>
            <person name="Shimamura S."/>
            <person name="Suzuki Y."/>
            <person name="Inagaki F."/>
            <person name="Takai K."/>
            <person name="Nealson K.H."/>
            <person name="Horikoshi K."/>
        </authorList>
    </citation>
    <scope>NUCLEOTIDE SEQUENCE</scope>
</reference>
<feature type="domain" description="Glycosyl transferase family 1" evidence="1">
    <location>
        <begin position="192"/>
        <end position="348"/>
    </location>
</feature>
<evidence type="ECO:0000259" key="2">
    <source>
        <dbReference type="Pfam" id="PF13439"/>
    </source>
</evidence>
<dbReference type="GO" id="GO:0016757">
    <property type="term" value="F:glycosyltransferase activity"/>
    <property type="evidence" value="ECO:0007669"/>
    <property type="project" value="InterPro"/>
</dbReference>
<dbReference type="Pfam" id="PF00534">
    <property type="entry name" value="Glycos_transf_1"/>
    <property type="match status" value="1"/>
</dbReference>
<keyword evidence="3" id="KW-0808">Transferase</keyword>
<name>H5SH26_9BACT</name>
<gene>
    <name evidence="3" type="ORF">HGMM_F27H04C20</name>
</gene>
<dbReference type="InterPro" id="IPR001296">
    <property type="entry name" value="Glyco_trans_1"/>
</dbReference>
<feature type="domain" description="Glycosyltransferase subfamily 4-like N-terminal" evidence="2">
    <location>
        <begin position="11"/>
        <end position="172"/>
    </location>
</feature>
<evidence type="ECO:0000313" key="3">
    <source>
        <dbReference type="EMBL" id="BAL55462.1"/>
    </source>
</evidence>
<dbReference type="Pfam" id="PF13439">
    <property type="entry name" value="Glyco_transf_4"/>
    <property type="match status" value="1"/>
</dbReference>
<dbReference type="InterPro" id="IPR028098">
    <property type="entry name" value="Glyco_trans_4-like_N"/>
</dbReference>